<sequence>MEAAYELLVDAGPGAVSKRAVCARAQLNDRYFYESFANSDALLLELVQDRTERGISLVTAAMGAAGPDVSEQLHAAAQAAVDFAVEDRLNGPLLLASYSHEVLQRARQSTIHRLAVVTTRMAEMAKGRPAADTSHPDPVLYVFASGSLELVAAWLRGELPVTKEELGQYVASALAAATSVR</sequence>
<name>A0ABN5YYK7_9MYCO</name>
<feature type="DNA-binding region" description="H-T-H motif" evidence="2">
    <location>
        <begin position="17"/>
        <end position="36"/>
    </location>
</feature>
<dbReference type="Proteomes" id="UP000465609">
    <property type="component" value="Chromosome"/>
</dbReference>
<dbReference type="Pfam" id="PF00440">
    <property type="entry name" value="TetR_N"/>
    <property type="match status" value="1"/>
</dbReference>
<dbReference type="PROSITE" id="PS50977">
    <property type="entry name" value="HTH_TETR_2"/>
    <property type="match status" value="1"/>
</dbReference>
<feature type="domain" description="HTH tetR-type" evidence="3">
    <location>
        <begin position="1"/>
        <end position="54"/>
    </location>
</feature>
<keyword evidence="5" id="KW-1185">Reference proteome</keyword>
<dbReference type="RefSeq" id="WP_138228572.1">
    <property type="nucleotide sequence ID" value="NZ_AP022577.1"/>
</dbReference>
<keyword evidence="1 2" id="KW-0238">DNA-binding</keyword>
<dbReference type="SUPFAM" id="SSF46689">
    <property type="entry name" value="Homeodomain-like"/>
    <property type="match status" value="1"/>
</dbReference>
<accession>A0ABN5YYK7</accession>
<evidence type="ECO:0000259" key="3">
    <source>
        <dbReference type="PROSITE" id="PS50977"/>
    </source>
</evidence>
<reference evidence="4 5" key="1">
    <citation type="journal article" date="2019" name="Emerg. Microbes Infect.">
        <title>Comprehensive subspecies identification of 175 nontuberculous mycobacteria species based on 7547 genomic profiles.</title>
        <authorList>
            <person name="Matsumoto Y."/>
            <person name="Kinjo T."/>
            <person name="Motooka D."/>
            <person name="Nabeya D."/>
            <person name="Jung N."/>
            <person name="Uechi K."/>
            <person name="Horii T."/>
            <person name="Iida T."/>
            <person name="Fujita J."/>
            <person name="Nakamura S."/>
        </authorList>
    </citation>
    <scope>NUCLEOTIDE SEQUENCE [LARGE SCALE GENOMIC DNA]</scope>
    <source>
        <strain evidence="4 5">JCM 15296</strain>
    </source>
</reference>
<evidence type="ECO:0000256" key="1">
    <source>
        <dbReference type="ARBA" id="ARBA00023125"/>
    </source>
</evidence>
<dbReference type="EMBL" id="AP022577">
    <property type="protein sequence ID" value="BBX86167.1"/>
    <property type="molecule type" value="Genomic_DNA"/>
</dbReference>
<proteinExistence type="predicted"/>
<dbReference type="InterPro" id="IPR001647">
    <property type="entry name" value="HTH_TetR"/>
</dbReference>
<protein>
    <submittedName>
        <fullName evidence="4">Transcriptional regulator, TetR family protein</fullName>
    </submittedName>
</protein>
<organism evidence="4 5">
    <name type="scientific">Mycolicibacterium aubagnense</name>
    <dbReference type="NCBI Taxonomy" id="319707"/>
    <lineage>
        <taxon>Bacteria</taxon>
        <taxon>Bacillati</taxon>
        <taxon>Actinomycetota</taxon>
        <taxon>Actinomycetes</taxon>
        <taxon>Mycobacteriales</taxon>
        <taxon>Mycobacteriaceae</taxon>
        <taxon>Mycolicibacterium</taxon>
    </lineage>
</organism>
<dbReference type="Gene3D" id="1.10.357.10">
    <property type="entry name" value="Tetracycline Repressor, domain 2"/>
    <property type="match status" value="1"/>
</dbReference>
<evidence type="ECO:0000256" key="2">
    <source>
        <dbReference type="PROSITE-ProRule" id="PRU00335"/>
    </source>
</evidence>
<evidence type="ECO:0000313" key="4">
    <source>
        <dbReference type="EMBL" id="BBX86167.1"/>
    </source>
</evidence>
<dbReference type="InterPro" id="IPR009057">
    <property type="entry name" value="Homeodomain-like_sf"/>
</dbReference>
<evidence type="ECO:0000313" key="5">
    <source>
        <dbReference type="Proteomes" id="UP000465609"/>
    </source>
</evidence>
<gene>
    <name evidence="4" type="ORF">MAUB_40400</name>
</gene>